<dbReference type="InterPro" id="IPR050966">
    <property type="entry name" value="Glutamyl_endopeptidase"/>
</dbReference>
<accession>A0AAI8GTV9</accession>
<dbReference type="KEGG" id="sscu:CEP64_07595"/>
<dbReference type="AlphaFoldDB" id="A0AAI8GTV9"/>
<comment type="similarity">
    <text evidence="1 6">Belongs to the peptidase S1B family.</text>
</comment>
<evidence type="ECO:0000256" key="7">
    <source>
        <dbReference type="SAM" id="MobiDB-lite"/>
    </source>
</evidence>
<evidence type="ECO:0000256" key="5">
    <source>
        <dbReference type="ARBA" id="ARBA00022825"/>
    </source>
</evidence>
<protein>
    <recommendedName>
        <fullName evidence="6">Serine protease</fullName>
        <ecNumber evidence="6">3.4.21.-</ecNumber>
    </recommendedName>
</protein>
<feature type="signal peptide" evidence="6">
    <location>
        <begin position="1"/>
        <end position="26"/>
    </location>
</feature>
<feature type="compositionally biased region" description="Low complexity" evidence="7">
    <location>
        <begin position="75"/>
        <end position="86"/>
    </location>
</feature>
<reference evidence="9" key="1">
    <citation type="submission" date="2017-06" db="EMBL/GenBank/DDBJ databases">
        <title>FDA dAtabase for Regulatory Grade micrObial Sequences (FDA-ARGOS): Supporting development and validation of Infectious Disease Dx tests.</title>
        <authorList>
            <person name="Goldberg B."/>
            <person name="Campos J."/>
            <person name="Tallon L."/>
            <person name="Sadzewicz L."/>
            <person name="Sengamalay N."/>
            <person name="Ott S."/>
            <person name="Godinez A."/>
            <person name="Nagaraj S."/>
            <person name="Vavikolanu K."/>
            <person name="Nadendla S."/>
            <person name="George J."/>
            <person name="Geyer C."/>
            <person name="Sichtig H."/>
        </authorList>
    </citation>
    <scope>NUCLEOTIDE SEQUENCE [LARGE SCALE GENOMIC DNA]</scope>
    <source>
        <strain evidence="9">FDAARGOS_285</strain>
    </source>
</reference>
<evidence type="ECO:0000256" key="3">
    <source>
        <dbReference type="ARBA" id="ARBA00022729"/>
    </source>
</evidence>
<evidence type="ECO:0000256" key="2">
    <source>
        <dbReference type="ARBA" id="ARBA00022670"/>
    </source>
</evidence>
<keyword evidence="3 6" id="KW-0732">Signal</keyword>
<dbReference type="EMBL" id="CP022046">
    <property type="protein sequence ID" value="ASE34450.1"/>
    <property type="molecule type" value="Genomic_DNA"/>
</dbReference>
<proteinExistence type="inferred from homology"/>
<feature type="chain" id="PRO_5042316538" description="Serine protease" evidence="6">
    <location>
        <begin position="27"/>
        <end position="696"/>
    </location>
</feature>
<dbReference type="PANTHER" id="PTHR15462:SF8">
    <property type="entry name" value="SERINE PROTEASE"/>
    <property type="match status" value="1"/>
</dbReference>
<evidence type="ECO:0000256" key="1">
    <source>
        <dbReference type="ARBA" id="ARBA00008764"/>
    </source>
</evidence>
<dbReference type="EC" id="3.4.21.-" evidence="6"/>
<feature type="compositionally biased region" description="Polar residues" evidence="7">
    <location>
        <begin position="115"/>
        <end position="124"/>
    </location>
</feature>
<evidence type="ECO:0000256" key="6">
    <source>
        <dbReference type="RuleBase" id="RU004296"/>
    </source>
</evidence>
<dbReference type="PROSITE" id="PS00673">
    <property type="entry name" value="V8_SER"/>
    <property type="match status" value="1"/>
</dbReference>
<keyword evidence="2 6" id="KW-0645">Protease</keyword>
<keyword evidence="4 6" id="KW-0378">Hydrolase</keyword>
<dbReference type="GO" id="GO:0006508">
    <property type="term" value="P:proteolysis"/>
    <property type="evidence" value="ECO:0007669"/>
    <property type="project" value="UniProtKB-KW"/>
</dbReference>
<dbReference type="Pfam" id="PF13365">
    <property type="entry name" value="Trypsin_2"/>
    <property type="match status" value="1"/>
</dbReference>
<dbReference type="Gene3D" id="2.40.10.10">
    <property type="entry name" value="Trypsin-like serine proteases"/>
    <property type="match status" value="2"/>
</dbReference>
<evidence type="ECO:0000313" key="9">
    <source>
        <dbReference type="Proteomes" id="UP000197058"/>
    </source>
</evidence>
<name>A0AAI8GTV9_MAMSC</name>
<feature type="region of interest" description="Disordered" evidence="7">
    <location>
        <begin position="62"/>
        <end position="175"/>
    </location>
</feature>
<dbReference type="InterPro" id="IPR000126">
    <property type="entry name" value="V8_ser_AS"/>
</dbReference>
<dbReference type="GO" id="GO:0008236">
    <property type="term" value="F:serine-type peptidase activity"/>
    <property type="evidence" value="ECO:0007669"/>
    <property type="project" value="UniProtKB-KW"/>
</dbReference>
<organism evidence="8 9">
    <name type="scientific">Mammaliicoccus sciuri</name>
    <name type="common">Staphylococcus sciuri</name>
    <dbReference type="NCBI Taxonomy" id="1296"/>
    <lineage>
        <taxon>Bacteria</taxon>
        <taxon>Bacillati</taxon>
        <taxon>Bacillota</taxon>
        <taxon>Bacilli</taxon>
        <taxon>Bacillales</taxon>
        <taxon>Staphylococcaceae</taxon>
        <taxon>Mammaliicoccus</taxon>
    </lineage>
</organism>
<feature type="compositionally biased region" description="Basic and acidic residues" evidence="7">
    <location>
        <begin position="125"/>
        <end position="145"/>
    </location>
</feature>
<dbReference type="PANTHER" id="PTHR15462">
    <property type="entry name" value="SERINE PROTEASE"/>
    <property type="match status" value="1"/>
</dbReference>
<dbReference type="InterPro" id="IPR008256">
    <property type="entry name" value="Peptidase_S1B"/>
</dbReference>
<dbReference type="InterPro" id="IPR009003">
    <property type="entry name" value="Peptidase_S1_PA"/>
</dbReference>
<sequence>MMKRFIFLITFLFLINISIISNQAFAEENKQSDKPVSESNLNESNISNIDIAKYENEDLLTNLGTDNSSNEDVENINNEESNSSSDAILEESEKINANDTVNNENNKDNSEKQNTQSENNTNEKANLESEKDVESTDKNVIRKEDVNDESSTLPVEKIDGNQAKGEINNNLDESVIGPDDRKLVKDINQFPNKSIVHIRSYINDYNYISGTGFMIDDYSVLTAAHVITSKYKDIEINKVLVYAGYKDELPTLGISRVIKTYVASEWLNKRNSYYDMALLILDRPLGKELGKLNLTDKLTLGEFISTIGYPGSHEGNIDKIKPGNQYFSSGEIVNITKNKIYYDSDTEPGQSGSPVFNSNNDVIAIHTSGFGENDTYKYNSGVRLSSSKIEIIYDWGKELKFERYDKVIYVNKNVAKIWKDLNLKELVFNNQDVKGRIYRAQTVYTDSTGGKYILIKDKDHQFVGFINIDDTTEIKPIYTDKVVQLKKENIKLYRNLFGDLQTDKKLSFSRYYKIKEIYNLPNNLTLYTLCDGNGKWIGNVNKNDVRETIFEPYDERVEIIKNNYTVWGNFFGKENLNTKSMYHKVYNAKGIYKDNNNNTYIKIYDSNDKYLGILNINATKKVVPQSFNKDVKIISTKYNFYNFLFDTIRNKSQNYINKKLHSKCLYKLSNGKIYYSLYDNKDKWIGYIEKEAVKVL</sequence>
<dbReference type="PRINTS" id="PR00839">
    <property type="entry name" value="V8PROTEASE"/>
</dbReference>
<keyword evidence="5 6" id="KW-0720">Serine protease</keyword>
<dbReference type="InterPro" id="IPR043504">
    <property type="entry name" value="Peptidase_S1_PA_chymotrypsin"/>
</dbReference>
<gene>
    <name evidence="8" type="ORF">CEP64_07595</name>
</gene>
<dbReference type="Proteomes" id="UP000197058">
    <property type="component" value="Chromosome"/>
</dbReference>
<dbReference type="SUPFAM" id="SSF50494">
    <property type="entry name" value="Trypsin-like serine proteases"/>
    <property type="match status" value="1"/>
</dbReference>
<evidence type="ECO:0000256" key="4">
    <source>
        <dbReference type="ARBA" id="ARBA00022801"/>
    </source>
</evidence>
<evidence type="ECO:0000313" key="8">
    <source>
        <dbReference type="EMBL" id="ASE34450.1"/>
    </source>
</evidence>